<dbReference type="PATRIC" id="fig|1300342.3.peg.2489"/>
<organism evidence="4 5">
    <name type="scientific">Dokdonella koreensis DS-123</name>
    <dbReference type="NCBI Taxonomy" id="1300342"/>
    <lineage>
        <taxon>Bacteria</taxon>
        <taxon>Pseudomonadati</taxon>
        <taxon>Pseudomonadota</taxon>
        <taxon>Gammaproteobacteria</taxon>
        <taxon>Lysobacterales</taxon>
        <taxon>Rhodanobacteraceae</taxon>
        <taxon>Dokdonella</taxon>
    </lineage>
</organism>
<accession>A0A167H201</accession>
<dbReference type="Pfam" id="PF03658">
    <property type="entry name" value="Ub-RnfH"/>
    <property type="match status" value="1"/>
</dbReference>
<dbReference type="InterPro" id="IPR016155">
    <property type="entry name" value="Mopterin_synth/thiamin_S_b"/>
</dbReference>
<keyword evidence="5" id="KW-1185">Reference proteome</keyword>
<evidence type="ECO:0000313" key="5">
    <source>
        <dbReference type="Proteomes" id="UP000076830"/>
    </source>
</evidence>
<dbReference type="InterPro" id="IPR037021">
    <property type="entry name" value="RnfH_sf"/>
</dbReference>
<evidence type="ECO:0000313" key="4">
    <source>
        <dbReference type="EMBL" id="ANB18556.1"/>
    </source>
</evidence>
<dbReference type="AlphaFoldDB" id="A0A167H201"/>
<comment type="similarity">
    <text evidence="1 2">Belongs to the UPF0125 (RnfH) family.</text>
</comment>
<dbReference type="Gene3D" id="3.10.20.280">
    <property type="entry name" value="RnfH-like"/>
    <property type="match status" value="1"/>
</dbReference>
<dbReference type="NCBIfam" id="NF002490">
    <property type="entry name" value="PRK01777.1"/>
    <property type="match status" value="1"/>
</dbReference>
<dbReference type="STRING" id="1300342.I596_2553"/>
<dbReference type="PANTHER" id="PTHR37483:SF1">
    <property type="entry name" value="UPF0125 PROTEIN RATB"/>
    <property type="match status" value="1"/>
</dbReference>
<dbReference type="Proteomes" id="UP000076830">
    <property type="component" value="Chromosome"/>
</dbReference>
<proteinExistence type="inferred from homology"/>
<evidence type="ECO:0000256" key="1">
    <source>
        <dbReference type="ARBA" id="ARBA00010645"/>
    </source>
</evidence>
<dbReference type="EMBL" id="CP015249">
    <property type="protein sequence ID" value="ANB18556.1"/>
    <property type="molecule type" value="Genomic_DNA"/>
</dbReference>
<dbReference type="KEGG" id="dko:I596_2553"/>
<dbReference type="PANTHER" id="PTHR37483">
    <property type="entry name" value="UPF0125 PROTEIN RATB"/>
    <property type="match status" value="1"/>
</dbReference>
<dbReference type="InterPro" id="IPR005346">
    <property type="entry name" value="RnfH"/>
</dbReference>
<feature type="compositionally biased region" description="Basic residues" evidence="3">
    <location>
        <begin position="85"/>
        <end position="99"/>
    </location>
</feature>
<dbReference type="SUPFAM" id="SSF54285">
    <property type="entry name" value="MoaD/ThiS"/>
    <property type="match status" value="1"/>
</dbReference>
<evidence type="ECO:0000256" key="3">
    <source>
        <dbReference type="SAM" id="MobiDB-lite"/>
    </source>
</evidence>
<dbReference type="RefSeq" id="WP_067648161.1">
    <property type="nucleotide sequence ID" value="NZ_CP015249.1"/>
</dbReference>
<sequence>MAEPSIRVEIAYADAAHQFLAEHRFAAGTTLAQALEASEVDRICRITWRTLAVGVWSRQAAPDTVLADGDRIEIYRPLKADPKDARRRRAAKGKPPRQP</sequence>
<gene>
    <name evidence="4" type="ORF">I596_2553</name>
</gene>
<dbReference type="HAMAP" id="MF_00460">
    <property type="entry name" value="UPF0125_RnfH"/>
    <property type="match status" value="1"/>
</dbReference>
<feature type="region of interest" description="Disordered" evidence="3">
    <location>
        <begin position="78"/>
        <end position="99"/>
    </location>
</feature>
<dbReference type="OrthoDB" id="9796575at2"/>
<evidence type="ECO:0000256" key="2">
    <source>
        <dbReference type="HAMAP-Rule" id="MF_00460"/>
    </source>
</evidence>
<protein>
    <recommendedName>
        <fullName evidence="2">UPF0125 protein I596_2553</fullName>
    </recommendedName>
</protein>
<name>A0A167H201_9GAMM</name>
<reference evidence="4 5" key="1">
    <citation type="submission" date="2016-04" db="EMBL/GenBank/DDBJ databases">
        <title>Complete genome sequence of Dokdonella koreensis DS-123T.</title>
        <authorList>
            <person name="Kim J.F."/>
            <person name="Lee H."/>
            <person name="Kwak M.-J."/>
        </authorList>
    </citation>
    <scope>NUCLEOTIDE SEQUENCE [LARGE SCALE GENOMIC DNA]</scope>
    <source>
        <strain evidence="4 5">DS-123</strain>
    </source>
</reference>